<dbReference type="InterPro" id="IPR019734">
    <property type="entry name" value="TPR_rpt"/>
</dbReference>
<keyword evidence="1" id="KW-0597">Phosphoprotein</keyword>
<feature type="region of interest" description="Disordered" evidence="3">
    <location>
        <begin position="560"/>
        <end position="602"/>
    </location>
</feature>
<dbReference type="PROSITE" id="PS50110">
    <property type="entry name" value="RESPONSE_REGULATORY"/>
    <property type="match status" value="1"/>
</dbReference>
<reference evidence="5 6" key="1">
    <citation type="submission" date="2020-08" db="EMBL/GenBank/DDBJ databases">
        <title>The Agave Microbiome: Exploring the role of microbial communities in plant adaptations to desert environments.</title>
        <authorList>
            <person name="Partida-Martinez L.P."/>
        </authorList>
    </citation>
    <scope>NUCLEOTIDE SEQUENCE [LARGE SCALE GENOMIC DNA]</scope>
    <source>
        <strain evidence="5 6">AT3.2</strain>
    </source>
</reference>
<evidence type="ECO:0000259" key="4">
    <source>
        <dbReference type="PROSITE" id="PS50110"/>
    </source>
</evidence>
<dbReference type="SUPFAM" id="SSF52172">
    <property type="entry name" value="CheY-like"/>
    <property type="match status" value="1"/>
</dbReference>
<comment type="caution">
    <text evidence="5">The sequence shown here is derived from an EMBL/GenBank/DDBJ whole genome shotgun (WGS) entry which is preliminary data.</text>
</comment>
<evidence type="ECO:0000256" key="1">
    <source>
        <dbReference type="PROSITE-ProRule" id="PRU00169"/>
    </source>
</evidence>
<dbReference type="Proteomes" id="UP000540787">
    <property type="component" value="Unassembled WGS sequence"/>
</dbReference>
<feature type="modified residue" description="4-aspartylphosphate" evidence="1">
    <location>
        <position position="85"/>
    </location>
</feature>
<dbReference type="SUPFAM" id="SSF48452">
    <property type="entry name" value="TPR-like"/>
    <property type="match status" value="2"/>
</dbReference>
<dbReference type="InterPro" id="IPR001789">
    <property type="entry name" value="Sig_transdc_resp-reg_receiver"/>
</dbReference>
<feature type="domain" description="Response regulatory" evidence="4">
    <location>
        <begin position="35"/>
        <end position="154"/>
    </location>
</feature>
<feature type="repeat" description="TPR" evidence="2">
    <location>
        <begin position="258"/>
        <end position="291"/>
    </location>
</feature>
<dbReference type="AlphaFoldDB" id="A0A7X0CEF7"/>
<keyword evidence="6" id="KW-1185">Reference proteome</keyword>
<dbReference type="PROSITE" id="PS50005">
    <property type="entry name" value="TPR"/>
    <property type="match status" value="1"/>
</dbReference>
<evidence type="ECO:0000313" key="5">
    <source>
        <dbReference type="EMBL" id="MBB6133889.1"/>
    </source>
</evidence>
<dbReference type="GO" id="GO:0000160">
    <property type="term" value="P:phosphorelay signal transduction system"/>
    <property type="evidence" value="ECO:0007669"/>
    <property type="project" value="InterPro"/>
</dbReference>
<dbReference type="Pfam" id="PF00072">
    <property type="entry name" value="Response_reg"/>
    <property type="match status" value="1"/>
</dbReference>
<dbReference type="Gene3D" id="1.25.40.10">
    <property type="entry name" value="Tetratricopeptide repeat domain"/>
    <property type="match status" value="2"/>
</dbReference>
<evidence type="ECO:0000256" key="3">
    <source>
        <dbReference type="SAM" id="MobiDB-lite"/>
    </source>
</evidence>
<dbReference type="PANTHER" id="PTHR43228">
    <property type="entry name" value="TWO-COMPONENT RESPONSE REGULATOR"/>
    <property type="match status" value="1"/>
</dbReference>
<dbReference type="CDD" id="cd17589">
    <property type="entry name" value="REC_TPR"/>
    <property type="match status" value="1"/>
</dbReference>
<dbReference type="Pfam" id="PF13181">
    <property type="entry name" value="TPR_8"/>
    <property type="match status" value="1"/>
</dbReference>
<sequence>MNTPAALVQATATPPAAPTPALPKVLEQIDWAGKHYLIVDDFAGIRQLLRESLRSLGARNIDQASSGGEAMSLLTKTRYDVVLCDYNLGEGKNGQQVLEEARIRQLLLPSSVFVMVSAEKSVESVMGAAEHQPDAYLVKPITEGVLLSRLNRVWRRKQIFRLIDQAFMEKDYLRAATLCDEQIAANRVHVIELLRMKARMLERSGQPALARAVYEQVLAQREYHWARAGLGKIRLADGDFEQARQMFQTVIAENRHYIDAYDQLAQAYQGLGRHDEAAAILERAAKLSPNSVPRQRNLGQAALKLGNVALAEKAFRKCLVIGEYSIRKTPDAYLGLARVCGLKNNTKDALQLLQLAQRDFGGDYDDMALRAKITEGLIHHESGDYRNARRAGDELEAMLGEDPKRPGTAICIEMAILLFAVGVKDTPGEVLAHVVRNNHDNNLLQDEVQAIFDKARLSEEGAAIIRAARKEAVDLMNQGVVLWKSGKLPDAVKWMRMARERVPDNVRVLFNAVQISISHMQQEGYDEELDTEARMVLEHVDKLQPGQQRFAQLMEQLRGLQPKVDPAAPPAPVDAADQKEAVADVSPEPAPVAKPTHSNRFS</sequence>
<accession>A0A7X0CEF7</accession>
<dbReference type="EMBL" id="JACHBX010000002">
    <property type="protein sequence ID" value="MBB6133889.1"/>
    <property type="molecule type" value="Genomic_DNA"/>
</dbReference>
<dbReference type="Pfam" id="PF14559">
    <property type="entry name" value="TPR_19"/>
    <property type="match status" value="1"/>
</dbReference>
<evidence type="ECO:0000313" key="6">
    <source>
        <dbReference type="Proteomes" id="UP000540787"/>
    </source>
</evidence>
<dbReference type="PANTHER" id="PTHR43228:SF1">
    <property type="entry name" value="TWO-COMPONENT RESPONSE REGULATOR ARR22"/>
    <property type="match status" value="1"/>
</dbReference>
<dbReference type="RefSeq" id="WP_183553996.1">
    <property type="nucleotide sequence ID" value="NZ_JACHBX010000002.1"/>
</dbReference>
<gene>
    <name evidence="5" type="ORF">HD842_002031</name>
</gene>
<proteinExistence type="predicted"/>
<organism evidence="5 6">
    <name type="scientific">Massilia aurea</name>
    <dbReference type="NCBI Taxonomy" id="373040"/>
    <lineage>
        <taxon>Bacteria</taxon>
        <taxon>Pseudomonadati</taxon>
        <taxon>Pseudomonadota</taxon>
        <taxon>Betaproteobacteria</taxon>
        <taxon>Burkholderiales</taxon>
        <taxon>Oxalobacteraceae</taxon>
        <taxon>Telluria group</taxon>
        <taxon>Massilia</taxon>
    </lineage>
</organism>
<evidence type="ECO:0000256" key="2">
    <source>
        <dbReference type="PROSITE-ProRule" id="PRU00339"/>
    </source>
</evidence>
<dbReference type="SMART" id="SM00448">
    <property type="entry name" value="REC"/>
    <property type="match status" value="1"/>
</dbReference>
<dbReference type="Gene3D" id="3.40.50.2300">
    <property type="match status" value="1"/>
</dbReference>
<name>A0A7X0CEF7_9BURK</name>
<dbReference type="SMART" id="SM00028">
    <property type="entry name" value="TPR"/>
    <property type="match status" value="6"/>
</dbReference>
<protein>
    <submittedName>
        <fullName evidence="5">CheY-like chemotaxis protein/Tfp pilus assembly protein PilF</fullName>
    </submittedName>
</protein>
<keyword evidence="2" id="KW-0802">TPR repeat</keyword>
<dbReference type="InterPro" id="IPR011006">
    <property type="entry name" value="CheY-like_superfamily"/>
</dbReference>
<dbReference type="InterPro" id="IPR011990">
    <property type="entry name" value="TPR-like_helical_dom_sf"/>
</dbReference>
<dbReference type="InterPro" id="IPR052048">
    <property type="entry name" value="ST_Response_Regulator"/>
</dbReference>